<evidence type="ECO:0000256" key="1">
    <source>
        <dbReference type="SAM" id="MobiDB-lite"/>
    </source>
</evidence>
<protein>
    <submittedName>
        <fullName evidence="2">Uncharacterized protein</fullName>
    </submittedName>
</protein>
<proteinExistence type="predicted"/>
<dbReference type="Proteomes" id="UP000243499">
    <property type="component" value="Chromosome 2"/>
</dbReference>
<accession>A0A2T8KPJ7</accession>
<organism evidence="2">
    <name type="scientific">Panicum hallii</name>
    <dbReference type="NCBI Taxonomy" id="206008"/>
    <lineage>
        <taxon>Eukaryota</taxon>
        <taxon>Viridiplantae</taxon>
        <taxon>Streptophyta</taxon>
        <taxon>Embryophyta</taxon>
        <taxon>Tracheophyta</taxon>
        <taxon>Spermatophyta</taxon>
        <taxon>Magnoliopsida</taxon>
        <taxon>Liliopsida</taxon>
        <taxon>Poales</taxon>
        <taxon>Poaceae</taxon>
        <taxon>PACMAD clade</taxon>
        <taxon>Panicoideae</taxon>
        <taxon>Panicodae</taxon>
        <taxon>Paniceae</taxon>
        <taxon>Panicinae</taxon>
        <taxon>Panicum</taxon>
        <taxon>Panicum sect. Panicum</taxon>
    </lineage>
</organism>
<name>A0A2T8KPJ7_9POAL</name>
<dbReference type="EMBL" id="CM008047">
    <property type="protein sequence ID" value="PVH64108.1"/>
    <property type="molecule type" value="Genomic_DNA"/>
</dbReference>
<feature type="compositionally biased region" description="Pro residues" evidence="1">
    <location>
        <begin position="61"/>
        <end position="71"/>
    </location>
</feature>
<dbReference type="AlphaFoldDB" id="A0A2T8KPJ7"/>
<feature type="compositionally biased region" description="Basic residues" evidence="1">
    <location>
        <begin position="47"/>
        <end position="56"/>
    </location>
</feature>
<gene>
    <name evidence="2" type="ORF">PAHAL_2G189300</name>
</gene>
<evidence type="ECO:0000313" key="2">
    <source>
        <dbReference type="EMBL" id="PVH64108.1"/>
    </source>
</evidence>
<reference evidence="2" key="1">
    <citation type="submission" date="2018-04" db="EMBL/GenBank/DDBJ databases">
        <title>WGS assembly of Panicum hallii.</title>
        <authorList>
            <person name="Lovell J."/>
            <person name="Jenkins J."/>
            <person name="Lowry D."/>
            <person name="Mamidi S."/>
            <person name="Sreedasyam A."/>
            <person name="Weng X."/>
            <person name="Barry K."/>
            <person name="Bonette J."/>
            <person name="Campitelli B."/>
            <person name="Daum C."/>
            <person name="Gordon S."/>
            <person name="Gould B."/>
            <person name="Lipzen A."/>
            <person name="Macqueen A."/>
            <person name="Palacio-Mejia J."/>
            <person name="Plott C."/>
            <person name="Shakirov E."/>
            <person name="Shu S."/>
            <person name="Yoshinaga Y."/>
            <person name="Zane M."/>
            <person name="Rokhsar D."/>
            <person name="Grimwood J."/>
            <person name="Schmutz J."/>
            <person name="Juenger T."/>
        </authorList>
    </citation>
    <scope>NUCLEOTIDE SEQUENCE [LARGE SCALE GENOMIC DNA]</scope>
    <source>
        <strain evidence="2">FIL2</strain>
    </source>
</reference>
<feature type="region of interest" description="Disordered" evidence="1">
    <location>
        <begin position="42"/>
        <end position="71"/>
    </location>
</feature>
<dbReference type="Gramene" id="PVH64108">
    <property type="protein sequence ID" value="PVH64108"/>
    <property type="gene ID" value="PAHAL_2G189300"/>
</dbReference>
<sequence length="206" mass="23548">MPTPFLPEVVPVYQSLKPEPSTSFAFWPFHLACRTLPVTPRAQPLRPRLRPRRAAASHRPSAPPPHDAPPPAPFGSRGPYWCWLSLAYRWARAFRRLPAPRAAADCAQRPDTGAAAHLCRHPTAPHQPAPTAPTRLPRREWQGHRHQLQQAAAIAQLTQVGTMLRNFPQVRRLLRWMGFEEDAYYWKQMGKAMLCTYTLWRCLALE</sequence>